<evidence type="ECO:0000313" key="2">
    <source>
        <dbReference type="Proteomes" id="UP001140973"/>
    </source>
</evidence>
<dbReference type="RefSeq" id="WP_172533729.1">
    <property type="nucleotide sequence ID" value="NZ_JAAKZJ010000063.1"/>
</dbReference>
<reference evidence="1" key="1">
    <citation type="submission" date="2022-02" db="EMBL/GenBank/DDBJ databases">
        <title>Emergence and expansion in Europe of a Vibrio aestuarianus clonal complex pathogenic for oysters.</title>
        <authorList>
            <person name="Mesnil A."/>
            <person name="Travers M.-A."/>
        </authorList>
    </citation>
    <scope>NUCLEOTIDE SEQUENCE</scope>
    <source>
        <strain evidence="1">151-ITT-15-cp-1</strain>
    </source>
</reference>
<organism evidence="1 2">
    <name type="scientific">Vibrio aestuarianus</name>
    <dbReference type="NCBI Taxonomy" id="28171"/>
    <lineage>
        <taxon>Bacteria</taxon>
        <taxon>Pseudomonadati</taxon>
        <taxon>Pseudomonadota</taxon>
        <taxon>Gammaproteobacteria</taxon>
        <taxon>Vibrionales</taxon>
        <taxon>Vibrionaceae</taxon>
        <taxon>Vibrio</taxon>
    </lineage>
</organism>
<dbReference type="EMBL" id="JAKNAP010000034">
    <property type="protein sequence ID" value="MDE1357801.1"/>
    <property type="molecule type" value="Genomic_DNA"/>
</dbReference>
<dbReference type="AlphaFoldDB" id="A0A7X6NBR2"/>
<evidence type="ECO:0000313" key="1">
    <source>
        <dbReference type="EMBL" id="MDE1357801.1"/>
    </source>
</evidence>
<dbReference type="Proteomes" id="UP001140973">
    <property type="component" value="Unassembled WGS sequence"/>
</dbReference>
<gene>
    <name evidence="1" type="ORF">L9W73_10860</name>
</gene>
<name>A0A7X6NBR2_9VIBR</name>
<sequence>MAAEKIYYDLMPDNSVSVYMFGEWDYFSSYSGLVSYLNSEGLYYKLVDITNTTRDERLTIMGIQL</sequence>
<accession>A0A7X6NBR2</accession>
<comment type="caution">
    <text evidence="1">The sequence shown here is derived from an EMBL/GenBank/DDBJ whole genome shotgun (WGS) entry which is preliminary data.</text>
</comment>
<protein>
    <submittedName>
        <fullName evidence="1">Uncharacterized protein</fullName>
    </submittedName>
</protein>
<proteinExistence type="predicted"/>